<accession>A0A7G2EBZ4</accession>
<name>A0A7G2EBZ4_ARATH</name>
<organism evidence="1 2">
    <name type="scientific">Arabidopsis thaliana</name>
    <name type="common">Mouse-ear cress</name>
    <dbReference type="NCBI Taxonomy" id="3702"/>
    <lineage>
        <taxon>Eukaryota</taxon>
        <taxon>Viridiplantae</taxon>
        <taxon>Streptophyta</taxon>
        <taxon>Embryophyta</taxon>
        <taxon>Tracheophyta</taxon>
        <taxon>Spermatophyta</taxon>
        <taxon>Magnoliopsida</taxon>
        <taxon>eudicotyledons</taxon>
        <taxon>Gunneridae</taxon>
        <taxon>Pentapetalae</taxon>
        <taxon>rosids</taxon>
        <taxon>malvids</taxon>
        <taxon>Brassicales</taxon>
        <taxon>Brassicaceae</taxon>
        <taxon>Camelineae</taxon>
        <taxon>Arabidopsis</taxon>
    </lineage>
</organism>
<evidence type="ECO:0000313" key="2">
    <source>
        <dbReference type="Proteomes" id="UP000516314"/>
    </source>
</evidence>
<reference evidence="1 2" key="1">
    <citation type="submission" date="2020-09" db="EMBL/GenBank/DDBJ databases">
        <authorList>
            <person name="Ashkenazy H."/>
        </authorList>
    </citation>
    <scope>NUCLEOTIDE SEQUENCE [LARGE SCALE GENOMIC DNA]</scope>
    <source>
        <strain evidence="2">cv. Cdm-0</strain>
    </source>
</reference>
<sequence length="150" mass="17422">MLRLDELCCPCKLNWSWVLLCQNPIEEEALDFDSYTPRLPQPRFHHRIQQQFLLSEAGDHQRGSSFLTKVGVISWSRTSPTSSPMERIILGFQKCFGRPCSSTQKRIYEGKEADMTGSQRWSMTKVIWSIVQNFLKIFFKVQQELEASSS</sequence>
<evidence type="ECO:0000313" key="1">
    <source>
        <dbReference type="EMBL" id="CAD5318351.1"/>
    </source>
</evidence>
<proteinExistence type="predicted"/>
<dbReference type="EMBL" id="LR881467">
    <property type="protein sequence ID" value="CAD5318351.1"/>
    <property type="molecule type" value="Genomic_DNA"/>
</dbReference>
<dbReference type="Proteomes" id="UP000516314">
    <property type="component" value="Chromosome 2"/>
</dbReference>
<protein>
    <submittedName>
        <fullName evidence="1">(thale cress) hypothetical protein</fullName>
    </submittedName>
</protein>
<gene>
    <name evidence="1" type="ORF">AT9943_LOCUS6586</name>
</gene>
<dbReference type="AlphaFoldDB" id="A0A7G2EBZ4"/>